<dbReference type="AlphaFoldDB" id="A0A6V7UMX2"/>
<protein>
    <submittedName>
        <fullName evidence="1">Uncharacterized protein</fullName>
    </submittedName>
</protein>
<sequence>MEGQSRRKGKEIAQIPKKQAFPKLDFSLVELTILLQILRNIELTTIKSNPDEALNTVIEYYKNQYISGFNDLNLIISPVVQGTFDKLNQVIVYYNCLLNEINILTYKDKTNQIKLELIKNRMKDLSLTMDIDKYKFLMFDEFNFRRALDYCNDDPNISADQLYNNAISILPEKV</sequence>
<comment type="caution">
    <text evidence="1">The sequence shown here is derived from an EMBL/GenBank/DDBJ whole genome shotgun (WGS) entry which is preliminary data.</text>
</comment>
<proteinExistence type="predicted"/>
<evidence type="ECO:0000313" key="1">
    <source>
        <dbReference type="EMBL" id="CAD2161689.1"/>
    </source>
</evidence>
<evidence type="ECO:0000313" key="2">
    <source>
        <dbReference type="Proteomes" id="UP000580250"/>
    </source>
</evidence>
<accession>A0A6V7UMX2</accession>
<dbReference type="EMBL" id="CAJEWN010000087">
    <property type="protein sequence ID" value="CAD2161689.1"/>
    <property type="molecule type" value="Genomic_DNA"/>
</dbReference>
<reference evidence="1 2" key="1">
    <citation type="submission" date="2020-08" db="EMBL/GenBank/DDBJ databases">
        <authorList>
            <person name="Koutsovoulos G."/>
            <person name="Danchin GJ E."/>
        </authorList>
    </citation>
    <scope>NUCLEOTIDE SEQUENCE [LARGE SCALE GENOMIC DNA]</scope>
</reference>
<dbReference type="Proteomes" id="UP000580250">
    <property type="component" value="Unassembled WGS sequence"/>
</dbReference>
<name>A0A6V7UMX2_MELEN</name>
<organism evidence="1 2">
    <name type="scientific">Meloidogyne enterolobii</name>
    <name type="common">Root-knot nematode worm</name>
    <name type="synonym">Meloidogyne mayaguensis</name>
    <dbReference type="NCBI Taxonomy" id="390850"/>
    <lineage>
        <taxon>Eukaryota</taxon>
        <taxon>Metazoa</taxon>
        <taxon>Ecdysozoa</taxon>
        <taxon>Nematoda</taxon>
        <taxon>Chromadorea</taxon>
        <taxon>Rhabditida</taxon>
        <taxon>Tylenchina</taxon>
        <taxon>Tylenchomorpha</taxon>
        <taxon>Tylenchoidea</taxon>
        <taxon>Meloidogynidae</taxon>
        <taxon>Meloidogyninae</taxon>
        <taxon>Meloidogyne</taxon>
    </lineage>
</organism>
<gene>
    <name evidence="1" type="ORF">MENT_LOCUS14995</name>
</gene>